<protein>
    <submittedName>
        <fullName evidence="4">Phosphoribosyltransferase</fullName>
    </submittedName>
</protein>
<evidence type="ECO:0000256" key="1">
    <source>
        <dbReference type="ARBA" id="ARBA00022676"/>
    </source>
</evidence>
<dbReference type="PANTHER" id="PTHR43363:SF1">
    <property type="entry name" value="HYPOXANTHINE-GUANINE PHOSPHORIBOSYLTRANSFERASE"/>
    <property type="match status" value="1"/>
</dbReference>
<evidence type="ECO:0000313" key="5">
    <source>
        <dbReference type="Proteomes" id="UP000481339"/>
    </source>
</evidence>
<dbReference type="AlphaFoldDB" id="A0A7C8BS54"/>
<dbReference type="EMBL" id="WBKA01000003">
    <property type="protein sequence ID" value="KAB1632442.1"/>
    <property type="molecule type" value="Genomic_DNA"/>
</dbReference>
<feature type="domain" description="Phosphoribosyltransferase" evidence="3">
    <location>
        <begin position="20"/>
        <end position="161"/>
    </location>
</feature>
<sequence length="169" mass="18938">MSERPWETTPGHTEIREVLLWNEFGEAARELARQIVASGFEFDVIVAIARGGLLPAGAISYALDTKKCASLNVEFYSGIGETLDEPMVLPPFLDVDSLRGRRVLLVDDVVDSGRTLQMVVRMLEEQGADVKSATLYEKPTTVIRPDFVWRRTARWIMFPWSAQPPVTAD</sequence>
<dbReference type="RefSeq" id="WP_158036220.1">
    <property type="nucleotide sequence ID" value="NZ_BAAAZV010000017.1"/>
</dbReference>
<dbReference type="PANTHER" id="PTHR43363">
    <property type="entry name" value="HYPOXANTHINE PHOSPHORIBOSYLTRANSFERASE"/>
    <property type="match status" value="1"/>
</dbReference>
<accession>A0A7C8BS54</accession>
<dbReference type="OrthoDB" id="307631at2"/>
<keyword evidence="1 4" id="KW-0328">Glycosyltransferase</keyword>
<dbReference type="CDD" id="cd06223">
    <property type="entry name" value="PRTases_typeI"/>
    <property type="match status" value="1"/>
</dbReference>
<proteinExistence type="predicted"/>
<dbReference type="InterPro" id="IPR029057">
    <property type="entry name" value="PRTase-like"/>
</dbReference>
<keyword evidence="2 4" id="KW-0808">Transferase</keyword>
<dbReference type="GO" id="GO:0016757">
    <property type="term" value="F:glycosyltransferase activity"/>
    <property type="evidence" value="ECO:0007669"/>
    <property type="project" value="UniProtKB-KW"/>
</dbReference>
<reference evidence="4 5" key="1">
    <citation type="submission" date="2019-09" db="EMBL/GenBank/DDBJ databases">
        <title>Phylogeny of genus Pseudoclavibacter and closely related genus.</title>
        <authorList>
            <person name="Li Y."/>
        </authorList>
    </citation>
    <scope>NUCLEOTIDE SEQUENCE [LARGE SCALE GENOMIC DNA]</scope>
    <source>
        <strain evidence="4 5">JCM 16921</strain>
    </source>
</reference>
<dbReference type="Pfam" id="PF00156">
    <property type="entry name" value="Pribosyltran"/>
    <property type="match status" value="1"/>
</dbReference>
<evidence type="ECO:0000313" key="4">
    <source>
        <dbReference type="EMBL" id="KAB1632442.1"/>
    </source>
</evidence>
<dbReference type="SUPFAM" id="SSF53271">
    <property type="entry name" value="PRTase-like"/>
    <property type="match status" value="1"/>
</dbReference>
<gene>
    <name evidence="4" type="ORF">F8O02_05440</name>
</gene>
<dbReference type="Gene3D" id="3.40.50.2020">
    <property type="match status" value="1"/>
</dbReference>
<dbReference type="Proteomes" id="UP000481339">
    <property type="component" value="Unassembled WGS sequence"/>
</dbReference>
<organism evidence="4 5">
    <name type="scientific">Pseudoclavibacter caeni</name>
    <dbReference type="NCBI Taxonomy" id="908846"/>
    <lineage>
        <taxon>Bacteria</taxon>
        <taxon>Bacillati</taxon>
        <taxon>Actinomycetota</taxon>
        <taxon>Actinomycetes</taxon>
        <taxon>Micrococcales</taxon>
        <taxon>Microbacteriaceae</taxon>
        <taxon>Pseudoclavibacter</taxon>
    </lineage>
</organism>
<dbReference type="InterPro" id="IPR000836">
    <property type="entry name" value="PRTase_dom"/>
</dbReference>
<name>A0A7C8BS54_9MICO</name>
<comment type="caution">
    <text evidence="4">The sequence shown here is derived from an EMBL/GenBank/DDBJ whole genome shotgun (WGS) entry which is preliminary data.</text>
</comment>
<evidence type="ECO:0000259" key="3">
    <source>
        <dbReference type="Pfam" id="PF00156"/>
    </source>
</evidence>
<evidence type="ECO:0000256" key="2">
    <source>
        <dbReference type="ARBA" id="ARBA00022679"/>
    </source>
</evidence>
<keyword evidence="5" id="KW-1185">Reference proteome</keyword>